<organism evidence="2 3">
    <name type="scientific">Nannocystis pusilla</name>
    <dbReference type="NCBI Taxonomy" id="889268"/>
    <lineage>
        <taxon>Bacteria</taxon>
        <taxon>Pseudomonadati</taxon>
        <taxon>Myxococcota</taxon>
        <taxon>Polyangia</taxon>
        <taxon>Nannocystales</taxon>
        <taxon>Nannocystaceae</taxon>
        <taxon>Nannocystis</taxon>
    </lineage>
</organism>
<proteinExistence type="predicted"/>
<name>A0A9X3EKZ6_9BACT</name>
<dbReference type="EMBL" id="JAPNKE010000002">
    <property type="protein sequence ID" value="MCY1005581.1"/>
    <property type="molecule type" value="Genomic_DNA"/>
</dbReference>
<keyword evidence="3" id="KW-1185">Reference proteome</keyword>
<evidence type="ECO:0000256" key="1">
    <source>
        <dbReference type="SAM" id="MobiDB-lite"/>
    </source>
</evidence>
<reference evidence="2" key="1">
    <citation type="submission" date="2022-11" db="EMBL/GenBank/DDBJ databases">
        <title>Minimal conservation of predation-associated metabolite biosynthetic gene clusters underscores biosynthetic potential of Myxococcota including descriptions for ten novel species: Archangium lansinium sp. nov., Myxococcus landrumus sp. nov., Nannocystis bai.</title>
        <authorList>
            <person name="Ahearne A."/>
            <person name="Stevens C."/>
            <person name="Phillips K."/>
        </authorList>
    </citation>
    <scope>NUCLEOTIDE SEQUENCE</scope>
    <source>
        <strain evidence="2">Na p29</strain>
    </source>
</reference>
<gene>
    <name evidence="2" type="ORF">OV079_08370</name>
</gene>
<protein>
    <submittedName>
        <fullName evidence="2">Uncharacterized protein</fullName>
    </submittedName>
</protein>
<feature type="compositionally biased region" description="Basic and acidic residues" evidence="1">
    <location>
        <begin position="66"/>
        <end position="80"/>
    </location>
</feature>
<evidence type="ECO:0000313" key="3">
    <source>
        <dbReference type="Proteomes" id="UP001150924"/>
    </source>
</evidence>
<dbReference type="RefSeq" id="WP_267767298.1">
    <property type="nucleotide sequence ID" value="NZ_JAPNKE010000002.1"/>
</dbReference>
<sequence>MKSSHLSGPSSPVLLLVEEVGSGSSWVVVPGSPVLVPSSSVVGGRMLVITSEAASLSLSALPSGQADKRSANQAMDRSERGMTGQYPPPHDQLRVA</sequence>
<evidence type="ECO:0000313" key="2">
    <source>
        <dbReference type="EMBL" id="MCY1005581.1"/>
    </source>
</evidence>
<comment type="caution">
    <text evidence="2">The sequence shown here is derived from an EMBL/GenBank/DDBJ whole genome shotgun (WGS) entry which is preliminary data.</text>
</comment>
<accession>A0A9X3EKZ6</accession>
<feature type="region of interest" description="Disordered" evidence="1">
    <location>
        <begin position="59"/>
        <end position="96"/>
    </location>
</feature>
<dbReference type="Proteomes" id="UP001150924">
    <property type="component" value="Unassembled WGS sequence"/>
</dbReference>
<dbReference type="AlphaFoldDB" id="A0A9X3EKZ6"/>